<proteinExistence type="predicted"/>
<keyword evidence="3" id="KW-1185">Reference proteome</keyword>
<dbReference type="Proteomes" id="UP000005856">
    <property type="component" value="Unassembled WGS sequence"/>
</dbReference>
<accession>A6EZQ4</accession>
<evidence type="ECO:0000313" key="2">
    <source>
        <dbReference type="EMBL" id="EDM48023.1"/>
    </source>
</evidence>
<feature type="transmembrane region" description="Helical" evidence="1">
    <location>
        <begin position="15"/>
        <end position="34"/>
    </location>
</feature>
<dbReference type="EMBL" id="ABCP01000010">
    <property type="protein sequence ID" value="EDM48023.1"/>
    <property type="molecule type" value="Genomic_DNA"/>
</dbReference>
<protein>
    <submittedName>
        <fullName evidence="2">Uncharacterized protein</fullName>
    </submittedName>
</protein>
<evidence type="ECO:0000313" key="3">
    <source>
        <dbReference type="Proteomes" id="UP000005856"/>
    </source>
</evidence>
<gene>
    <name evidence="2" type="ORF">MDG893_14223</name>
</gene>
<dbReference type="AlphaFoldDB" id="A6EZQ4"/>
<name>A6EZQ4_9GAMM</name>
<sequence>MQAALISEDSAAENLMVAVTALILAATVAARRVAR</sequence>
<keyword evidence="1" id="KW-0812">Transmembrane</keyword>
<organism evidence="2 3">
    <name type="scientific">Marinobacter algicola DG893</name>
    <dbReference type="NCBI Taxonomy" id="443152"/>
    <lineage>
        <taxon>Bacteria</taxon>
        <taxon>Pseudomonadati</taxon>
        <taxon>Pseudomonadota</taxon>
        <taxon>Gammaproteobacteria</taxon>
        <taxon>Pseudomonadales</taxon>
        <taxon>Marinobacteraceae</taxon>
        <taxon>Marinobacter</taxon>
    </lineage>
</organism>
<reference evidence="2 3" key="1">
    <citation type="submission" date="2007-06" db="EMBL/GenBank/DDBJ databases">
        <authorList>
            <person name="Green D."/>
            <person name="Ferriera S."/>
            <person name="Johnson J."/>
            <person name="Kravitz S."/>
            <person name="Beeson K."/>
            <person name="Sutton G."/>
            <person name="Rogers Y.-H."/>
            <person name="Friedman R."/>
            <person name="Frazier M."/>
            <person name="Venter J.C."/>
        </authorList>
    </citation>
    <scope>NUCLEOTIDE SEQUENCE [LARGE SCALE GENOMIC DNA]</scope>
    <source>
        <strain evidence="2 3">DG893</strain>
    </source>
</reference>
<comment type="caution">
    <text evidence="2">The sequence shown here is derived from an EMBL/GenBank/DDBJ whole genome shotgun (WGS) entry which is preliminary data.</text>
</comment>
<keyword evidence="1" id="KW-0472">Membrane</keyword>
<evidence type="ECO:0000256" key="1">
    <source>
        <dbReference type="SAM" id="Phobius"/>
    </source>
</evidence>
<keyword evidence="1" id="KW-1133">Transmembrane helix</keyword>